<dbReference type="AlphaFoldDB" id="A0A1E4SLE5"/>
<dbReference type="InterPro" id="IPR029058">
    <property type="entry name" value="AB_hydrolase_fold"/>
</dbReference>
<proteinExistence type="inferred from homology"/>
<dbReference type="Pfam" id="PF05057">
    <property type="entry name" value="DUF676"/>
    <property type="match status" value="1"/>
</dbReference>
<dbReference type="STRING" id="984487.A0A1E4SLE5"/>
<protein>
    <submittedName>
        <fullName evidence="3">Alpha/beta-hydrolase</fullName>
    </submittedName>
</protein>
<reference evidence="4" key="1">
    <citation type="submission" date="2016-05" db="EMBL/GenBank/DDBJ databases">
        <title>Comparative genomics of biotechnologically important yeasts.</title>
        <authorList>
            <consortium name="DOE Joint Genome Institute"/>
            <person name="Riley R."/>
            <person name="Haridas S."/>
            <person name="Wolfe K.H."/>
            <person name="Lopes M.R."/>
            <person name="Hittinger C.T."/>
            <person name="Goker M."/>
            <person name="Salamov A."/>
            <person name="Wisecaver J."/>
            <person name="Long T.M."/>
            <person name="Aerts A.L."/>
            <person name="Barry K."/>
            <person name="Choi C."/>
            <person name="Clum A."/>
            <person name="Coughlan A.Y."/>
            <person name="Deshpande S."/>
            <person name="Douglass A.P."/>
            <person name="Hanson S.J."/>
            <person name="Klenk H.-P."/>
            <person name="Labutti K."/>
            <person name="Lapidus A."/>
            <person name="Lindquist E."/>
            <person name="Lipzen A."/>
            <person name="Meier-Kolthoff J.P."/>
            <person name="Ohm R.A."/>
            <person name="Otillar R.P."/>
            <person name="Pangilinan J."/>
            <person name="Peng Y."/>
            <person name="Rokas A."/>
            <person name="Rosa C.A."/>
            <person name="Scheuner C."/>
            <person name="Sibirny A.A."/>
            <person name="Slot J.C."/>
            <person name="Stielow J.B."/>
            <person name="Sun H."/>
            <person name="Kurtzman C.P."/>
            <person name="Blackwell M."/>
            <person name="Grigoriev I.V."/>
            <person name="Jeffries T.W."/>
        </authorList>
    </citation>
    <scope>NUCLEOTIDE SEQUENCE [LARGE SCALE GENOMIC DNA]</scope>
    <source>
        <strain evidence="4">NRRL Y-17324</strain>
    </source>
</reference>
<organism evidence="3 4">
    <name type="scientific">Suhomyces tanzawaensis NRRL Y-17324</name>
    <dbReference type="NCBI Taxonomy" id="984487"/>
    <lineage>
        <taxon>Eukaryota</taxon>
        <taxon>Fungi</taxon>
        <taxon>Dikarya</taxon>
        <taxon>Ascomycota</taxon>
        <taxon>Saccharomycotina</taxon>
        <taxon>Pichiomycetes</taxon>
        <taxon>Debaryomycetaceae</taxon>
        <taxon>Suhomyces</taxon>
    </lineage>
</organism>
<dbReference type="RefSeq" id="XP_020065451.1">
    <property type="nucleotide sequence ID" value="XM_020211622.1"/>
</dbReference>
<keyword evidence="3" id="KW-0378">Hydrolase</keyword>
<dbReference type="GO" id="GO:0016787">
    <property type="term" value="F:hydrolase activity"/>
    <property type="evidence" value="ECO:0007669"/>
    <property type="project" value="UniProtKB-KW"/>
</dbReference>
<evidence type="ECO:0000313" key="4">
    <source>
        <dbReference type="Proteomes" id="UP000094285"/>
    </source>
</evidence>
<dbReference type="EMBL" id="KV453911">
    <property type="protein sequence ID" value="ODV80329.1"/>
    <property type="molecule type" value="Genomic_DNA"/>
</dbReference>
<name>A0A1E4SLE5_9ASCO</name>
<evidence type="ECO:0000256" key="1">
    <source>
        <dbReference type="ARBA" id="ARBA00007920"/>
    </source>
</evidence>
<dbReference type="GeneID" id="30985758"/>
<dbReference type="InterPro" id="IPR007751">
    <property type="entry name" value="DUF676_lipase-like"/>
</dbReference>
<feature type="domain" description="DUF676" evidence="2">
    <location>
        <begin position="155"/>
        <end position="209"/>
    </location>
</feature>
<dbReference type="OrthoDB" id="5592486at2759"/>
<accession>A0A1E4SLE5</accession>
<dbReference type="PANTHER" id="PTHR11440">
    <property type="entry name" value="LECITHIN-CHOLESTEROL ACYLTRANSFERASE-RELATED"/>
    <property type="match status" value="1"/>
</dbReference>
<sequence>MHPVHSLVRHKSRVIDLQKEQQQNVPHKKSGLEQLDYLRLKDHYDTPHYPIVLCHGFSGFDTISIPTNWLPKHKAKRAITRIFQLDYWCGIRESLETLGSTVLIGRVPPFGTIEERAKMLDKFIDRECQELRKKESKSTIHKNHSHEDETFKLTHKPIKVNLISHSMGGLDSRYLISRFQDNKNYKVVSLTTISTPHHGSECADFLVGLVAKNSYLKKLCPQSVYELTTTNMEEFNAKVPDNPDVQYFSYGAKFNPKWFNVFNLTWRIMRRQISKREAKSLHNASGKKIDKSPLRLANDGMVSVESSQWGKYLGTLDEVDHLDLINWTNKTRTAIDKLVFNEEPKFNALALYLHIADTLAKKGL</sequence>
<evidence type="ECO:0000259" key="2">
    <source>
        <dbReference type="Pfam" id="PF05057"/>
    </source>
</evidence>
<keyword evidence="4" id="KW-1185">Reference proteome</keyword>
<dbReference type="SUPFAM" id="SSF53474">
    <property type="entry name" value="alpha/beta-Hydrolases"/>
    <property type="match status" value="1"/>
</dbReference>
<evidence type="ECO:0000313" key="3">
    <source>
        <dbReference type="EMBL" id="ODV80329.1"/>
    </source>
</evidence>
<gene>
    <name evidence="3" type="ORF">CANTADRAFT_89889</name>
</gene>
<comment type="similarity">
    <text evidence="1">Belongs to the putative lipase ROG1 family.</text>
</comment>
<dbReference type="Proteomes" id="UP000094285">
    <property type="component" value="Unassembled WGS sequence"/>
</dbReference>
<dbReference type="Gene3D" id="3.40.50.1820">
    <property type="entry name" value="alpha/beta hydrolase"/>
    <property type="match status" value="1"/>
</dbReference>